<feature type="compositionally biased region" description="Polar residues" evidence="6">
    <location>
        <begin position="1057"/>
        <end position="1075"/>
    </location>
</feature>
<dbReference type="InterPro" id="IPR013083">
    <property type="entry name" value="Znf_RING/FYVE/PHD"/>
</dbReference>
<keyword evidence="4" id="KW-0805">Transcription regulation</keyword>
<evidence type="ECO:0000256" key="2">
    <source>
        <dbReference type="ARBA" id="ARBA00022771"/>
    </source>
</evidence>
<gene>
    <name evidence="8" type="ORF">RJ641_007916</name>
</gene>
<evidence type="ECO:0000256" key="1">
    <source>
        <dbReference type="ARBA" id="ARBA00022723"/>
    </source>
</evidence>
<keyword evidence="5" id="KW-0804">Transcription</keyword>
<dbReference type="InterPro" id="IPR049914">
    <property type="entry name" value="PHD1-3/5-6"/>
</dbReference>
<name>A0AAN8VBA5_9MAGN</name>
<dbReference type="GO" id="GO:0008270">
    <property type="term" value="F:zinc ion binding"/>
    <property type="evidence" value="ECO:0007669"/>
    <property type="project" value="UniProtKB-KW"/>
</dbReference>
<feature type="compositionally biased region" description="Basic and acidic residues" evidence="6">
    <location>
        <begin position="311"/>
        <end position="326"/>
    </location>
</feature>
<feature type="region of interest" description="Disordered" evidence="6">
    <location>
        <begin position="1029"/>
        <end position="1091"/>
    </location>
</feature>
<comment type="caution">
    <text evidence="8">The sequence shown here is derived from an EMBL/GenBank/DDBJ whole genome shotgun (WGS) entry which is preliminary data.</text>
</comment>
<dbReference type="InterPro" id="IPR011011">
    <property type="entry name" value="Znf_FYVE_PHD"/>
</dbReference>
<evidence type="ECO:0000259" key="7">
    <source>
        <dbReference type="SMART" id="SM00249"/>
    </source>
</evidence>
<dbReference type="SMART" id="SM00249">
    <property type="entry name" value="PHD"/>
    <property type="match status" value="1"/>
</dbReference>
<evidence type="ECO:0000256" key="5">
    <source>
        <dbReference type="ARBA" id="ARBA00023163"/>
    </source>
</evidence>
<organism evidence="8 9">
    <name type="scientific">Dillenia turbinata</name>
    <dbReference type="NCBI Taxonomy" id="194707"/>
    <lineage>
        <taxon>Eukaryota</taxon>
        <taxon>Viridiplantae</taxon>
        <taxon>Streptophyta</taxon>
        <taxon>Embryophyta</taxon>
        <taxon>Tracheophyta</taxon>
        <taxon>Spermatophyta</taxon>
        <taxon>Magnoliopsida</taxon>
        <taxon>eudicotyledons</taxon>
        <taxon>Gunneridae</taxon>
        <taxon>Pentapetalae</taxon>
        <taxon>Dilleniales</taxon>
        <taxon>Dilleniaceae</taxon>
        <taxon>Dillenia</taxon>
    </lineage>
</organism>
<keyword evidence="1" id="KW-0479">Metal-binding</keyword>
<keyword evidence="2" id="KW-0863">Zinc-finger</keyword>
<feature type="compositionally biased region" description="Polar residues" evidence="6">
    <location>
        <begin position="133"/>
        <end position="152"/>
    </location>
</feature>
<dbReference type="PANTHER" id="PTHR33304:SF9">
    <property type="entry name" value="RING_FYVE_PHD ZINC FINGER SUPERFAMILY PROTEIN"/>
    <property type="match status" value="1"/>
</dbReference>
<accession>A0AAN8VBA5</accession>
<evidence type="ECO:0000256" key="6">
    <source>
        <dbReference type="SAM" id="MobiDB-lite"/>
    </source>
</evidence>
<keyword evidence="3" id="KW-0862">Zinc</keyword>
<feature type="region of interest" description="Disordered" evidence="6">
    <location>
        <begin position="860"/>
        <end position="897"/>
    </location>
</feature>
<proteinExistence type="predicted"/>
<evidence type="ECO:0000256" key="4">
    <source>
        <dbReference type="ARBA" id="ARBA00023015"/>
    </source>
</evidence>
<keyword evidence="9" id="KW-1185">Reference proteome</keyword>
<dbReference type="InterPro" id="IPR001965">
    <property type="entry name" value="Znf_PHD"/>
</dbReference>
<sequence>MTKRKERTLIDLLNATQLIFEPEAFLRGSCRMQGPVEETAYDNRLNTVSSGAKKGFSRHSSRKKVHRGAESGTCNVCSTPCTSCMHLARALMASKMDLSSDDTCHQKAVSQYSNCNGGALPPFRSSDDEQHTTSETSNLLSVNSSHDSFSENAESKQMFRASDISDASEDIEMLPKLSSGGGARRNELSSEQQFVSNEAAFSSKNVSRKSLEGHDDNISSASGTDDAHIIVAKYCHSDIDKKNISSSSASVSSLGPEKLFMTVSHQTDSSSVVNHCDFDENGKTTNEHGRCTDKLTGKVLSVSSSNALPQKKLDVSDLHPSEDGEKSTGLQKARTSRSRSNKALSSGPSLKDFREDPNSNLGRELPENSMQKSSLDMANGQKAASMNSADNSENNSSLDGSTNHDETMKSSSKIETASDTDKQHLPGDTSRSPDQVEQVENIRGSVPSPDLRERAIDSTQDTESDESDMVEHDVKVCDICGDAGREDLLAICSKCSDGAEHTYCMREMLLKVPEGYWLCEECKFEEEIENQKQDKCETVQEREKNEPSCGTSTVDSDQSSKSDKREPCLEGDGASKAMLNEREKDKPYCGTSTVDSDLSRKLDKKDPCLEGDGASKAMLSARGSFKRQAEDIEDVSVAKRQAVETTVGSPKICNPSRVGALSRDCSFKNFETGKVKPAHQSSLGLQLVSEVGDSVSSPAGGPGGPRLQSPCGSLSKSNSFGTLNSRGKVKPVDEAFIPKQTVGRETSLVDSKEGADRMMGKSMSFKSANSGRVNEAKVKMLASNFSHAQDTKGSKQGKERALFEKKRSFKSDPSSVAASLNISIAKVDRRLPSRGEAMVSPVGNNRDRWVGQADGKLATSSKYTSHLDHKGSENVPAKAESKRFSSSSSVVGSSSANGSCISSVEIRAKVSPKDAPLPSSSCAVDKSNNASASLPDGLPQSRESLKQAVKTKENSVNQLRQSENAGGRSILCHKCKEFGHTAQFCANDSTKGSVVDESSARREMSPKGNKLKAAIQAAMLKKPGIYRKNRVSDQSEELSITSTNLSSDSRNRISAEGTLSGQAVPRNSTADSNKQAVRKGEPDSFVSLDGKSSIRDLSSPTSATSVISKMLPIPEHEYIWLGDFEVHRVGRPLNVCCGIQAHLSTCASPKVLEVVNKFPRKVLLNEVSRLSTWPQHFQESGATEDNIALYFFAKDRDSYDRNYKTLLDTMMANDLALKGNLDGVELLIFSSDQLPSESQRWNLLFYLWGVFRARRVSCLEDPSGSSKKLDVSGLNVAPVETTEVSMHENTRVSGNLDDNSPTHDRSCTLKAPTTVEAHCCSSADTVDGNCESKYLTNSEKQIHSCINLEEKDWIDPHPFAGTHSIKTQSCPEVRCFSVEREVGIRESLGDCEIIDRSIFGRIETKAEGNSKEEPGLVNKEPLVGDLHWRDQSPEVLNNGELNCRKRFHSNHSNMMSETPTSISPTMPWGEIRNSTSGGESGSKKLKSDFSGTFDTSKDTNLPTDSHASKFHDVTVEDMRCSVDVGAMERFFFPMETHHVKDVQLEKNSTPWRSVQDIAQVQDGVPDLELALGGERKSPKPG</sequence>
<feature type="region of interest" description="Disordered" evidence="6">
    <location>
        <begin position="693"/>
        <end position="726"/>
    </location>
</feature>
<dbReference type="Pfam" id="PF23121">
    <property type="entry name" value="SPOC_AIPP2"/>
    <property type="match status" value="1"/>
</dbReference>
<feature type="compositionally biased region" description="Polar residues" evidence="6">
    <location>
        <begin position="710"/>
        <end position="725"/>
    </location>
</feature>
<evidence type="ECO:0000313" key="9">
    <source>
        <dbReference type="Proteomes" id="UP001370490"/>
    </source>
</evidence>
<dbReference type="GO" id="GO:0140566">
    <property type="term" value="F:histone reader activity"/>
    <property type="evidence" value="ECO:0007669"/>
    <property type="project" value="InterPro"/>
</dbReference>
<evidence type="ECO:0000313" key="8">
    <source>
        <dbReference type="EMBL" id="KAK6926197.1"/>
    </source>
</evidence>
<feature type="compositionally biased region" description="Basic and acidic residues" evidence="6">
    <location>
        <begin position="533"/>
        <end position="546"/>
    </location>
</feature>
<evidence type="ECO:0000256" key="3">
    <source>
        <dbReference type="ARBA" id="ARBA00022833"/>
    </source>
</evidence>
<feature type="region of interest" description="Disordered" evidence="6">
    <location>
        <begin position="912"/>
        <end position="944"/>
    </location>
</feature>
<feature type="region of interest" description="Disordered" evidence="6">
    <location>
        <begin position="307"/>
        <end position="469"/>
    </location>
</feature>
<dbReference type="EMBL" id="JBAMMX010000015">
    <property type="protein sequence ID" value="KAK6926197.1"/>
    <property type="molecule type" value="Genomic_DNA"/>
</dbReference>
<dbReference type="Gene3D" id="3.30.40.10">
    <property type="entry name" value="Zinc/RING finger domain, C3HC4 (zinc finger)"/>
    <property type="match status" value="1"/>
</dbReference>
<feature type="compositionally biased region" description="Polar residues" evidence="6">
    <location>
        <begin position="548"/>
        <end position="557"/>
    </location>
</feature>
<feature type="compositionally biased region" description="Low complexity" evidence="6">
    <location>
        <begin position="885"/>
        <end position="897"/>
    </location>
</feature>
<dbReference type="PANTHER" id="PTHR33304">
    <property type="match status" value="1"/>
</dbReference>
<feature type="compositionally biased region" description="Basic and acidic residues" evidence="6">
    <location>
        <begin position="558"/>
        <end position="568"/>
    </location>
</feature>
<dbReference type="Proteomes" id="UP001370490">
    <property type="component" value="Unassembled WGS sequence"/>
</dbReference>
<feature type="domain" description="Zinc finger PHD-type" evidence="7">
    <location>
        <begin position="476"/>
        <end position="523"/>
    </location>
</feature>
<dbReference type="SUPFAM" id="SSF57903">
    <property type="entry name" value="FYVE/PHD zinc finger"/>
    <property type="match status" value="1"/>
</dbReference>
<feature type="region of interest" description="Disordered" evidence="6">
    <location>
        <begin position="533"/>
        <end position="598"/>
    </location>
</feature>
<feature type="compositionally biased region" description="Polar residues" evidence="6">
    <location>
        <begin position="1037"/>
        <end position="1048"/>
    </location>
</feature>
<feature type="compositionally biased region" description="Polar residues" evidence="6">
    <location>
        <begin position="195"/>
        <end position="205"/>
    </location>
</feature>
<protein>
    <recommendedName>
        <fullName evidence="7">Zinc finger PHD-type domain-containing protein</fullName>
    </recommendedName>
</protein>
<feature type="non-terminal residue" evidence="8">
    <location>
        <position position="1581"/>
    </location>
</feature>
<feature type="region of interest" description="Disordered" evidence="6">
    <location>
        <begin position="195"/>
        <end position="219"/>
    </location>
</feature>
<reference evidence="8 9" key="1">
    <citation type="submission" date="2023-12" db="EMBL/GenBank/DDBJ databases">
        <title>A high-quality genome assembly for Dillenia turbinata (Dilleniales).</title>
        <authorList>
            <person name="Chanderbali A."/>
        </authorList>
    </citation>
    <scope>NUCLEOTIDE SEQUENCE [LARGE SCALE GENOMIC DNA]</scope>
    <source>
        <strain evidence="8">LSX21</strain>
        <tissue evidence="8">Leaf</tissue>
    </source>
</reference>
<feature type="compositionally biased region" description="Polar residues" evidence="6">
    <location>
        <begin position="368"/>
        <end position="401"/>
    </location>
</feature>
<feature type="region of interest" description="Disordered" evidence="6">
    <location>
        <begin position="119"/>
        <end position="159"/>
    </location>
</feature>
<dbReference type="InterPro" id="IPR056280">
    <property type="entry name" value="AIPP2-like_SPOC"/>
</dbReference>
<feature type="compositionally biased region" description="Polar residues" evidence="6">
    <location>
        <begin position="918"/>
        <end position="932"/>
    </location>
</feature>
<dbReference type="GO" id="GO:0034244">
    <property type="term" value="P:negative regulation of transcription elongation by RNA polymerase II"/>
    <property type="evidence" value="ECO:0007669"/>
    <property type="project" value="InterPro"/>
</dbReference>